<evidence type="ECO:0000256" key="1">
    <source>
        <dbReference type="SAM" id="MobiDB-lite"/>
    </source>
</evidence>
<reference evidence="2 3" key="1">
    <citation type="journal article" date="2010" name="Nature">
        <title>Comparative genomics reveals mobile pathogenicity chromosomes in Fusarium.</title>
        <authorList>
            <person name="Ma L.J."/>
            <person name="van der Does H.C."/>
            <person name="Borkovich K.A."/>
            <person name="Coleman J.J."/>
            <person name="Daboussi M.J."/>
            <person name="Di Pietro A."/>
            <person name="Dufresne M."/>
            <person name="Freitag M."/>
            <person name="Grabherr M."/>
            <person name="Henrissat B."/>
            <person name="Houterman P.M."/>
            <person name="Kang S."/>
            <person name="Shim W.B."/>
            <person name="Woloshuk C."/>
            <person name="Xie X."/>
            <person name="Xu J.R."/>
            <person name="Antoniw J."/>
            <person name="Baker S.E."/>
            <person name="Bluhm B.H."/>
            <person name="Breakspear A."/>
            <person name="Brown D.W."/>
            <person name="Butchko R.A."/>
            <person name="Chapman S."/>
            <person name="Coulson R."/>
            <person name="Coutinho P.M."/>
            <person name="Danchin E.G."/>
            <person name="Diener A."/>
            <person name="Gale L.R."/>
            <person name="Gardiner D.M."/>
            <person name="Goff S."/>
            <person name="Hammond-Kosack K.E."/>
            <person name="Hilburn K."/>
            <person name="Hua-Van A."/>
            <person name="Jonkers W."/>
            <person name="Kazan K."/>
            <person name="Kodira C.D."/>
            <person name="Koehrsen M."/>
            <person name="Kumar L."/>
            <person name="Lee Y.H."/>
            <person name="Li L."/>
            <person name="Manners J.M."/>
            <person name="Miranda-Saavedra D."/>
            <person name="Mukherjee M."/>
            <person name="Park G."/>
            <person name="Park J."/>
            <person name="Park S.Y."/>
            <person name="Proctor R.H."/>
            <person name="Regev A."/>
            <person name="Ruiz-Roldan M.C."/>
            <person name="Sain D."/>
            <person name="Sakthikumar S."/>
            <person name="Sykes S."/>
            <person name="Schwartz D.C."/>
            <person name="Turgeon B.G."/>
            <person name="Wapinski I."/>
            <person name="Yoder O."/>
            <person name="Young S."/>
            <person name="Zeng Q."/>
            <person name="Zhou S."/>
            <person name="Galagan J."/>
            <person name="Cuomo C.A."/>
            <person name="Kistler H.C."/>
            <person name="Rep M."/>
        </authorList>
    </citation>
    <scope>NUCLEOTIDE SEQUENCE [LARGE SCALE GENOMIC DNA]</scope>
    <source>
        <strain evidence="3">M3125 / FGSC 7600</strain>
    </source>
</reference>
<dbReference type="RefSeq" id="XP_018745959.1">
    <property type="nucleotide sequence ID" value="XM_018889750.1"/>
</dbReference>
<name>W7LK40_GIBM7</name>
<feature type="region of interest" description="Disordered" evidence="1">
    <location>
        <begin position="106"/>
        <end position="149"/>
    </location>
</feature>
<proteinExistence type="predicted"/>
<dbReference type="Proteomes" id="UP000009096">
    <property type="component" value="Chromosome 6"/>
</dbReference>
<dbReference type="EMBL" id="CM000583">
    <property type="protein sequence ID" value="EWG39768.1"/>
    <property type="molecule type" value="Genomic_DNA"/>
</dbReference>
<accession>W7LK40</accession>
<protein>
    <submittedName>
        <fullName evidence="2">Uncharacterized protein</fullName>
    </submittedName>
</protein>
<dbReference type="VEuPathDB" id="FungiDB:FVEG_02478"/>
<evidence type="ECO:0000313" key="2">
    <source>
        <dbReference type="EMBL" id="EWG39768.1"/>
    </source>
</evidence>
<dbReference type="EMBL" id="DS022243">
    <property type="protein sequence ID" value="EWG39768.1"/>
    <property type="molecule type" value="Genomic_DNA"/>
</dbReference>
<evidence type="ECO:0000313" key="3">
    <source>
        <dbReference type="Proteomes" id="UP000009096"/>
    </source>
</evidence>
<dbReference type="GeneID" id="30060685"/>
<dbReference type="KEGG" id="fvr:FVEG_02478"/>
<keyword evidence="3" id="KW-1185">Reference proteome</keyword>
<organism evidence="2 3">
    <name type="scientific">Gibberella moniliformis (strain M3125 / FGSC 7600)</name>
    <name type="common">Maize ear and stalk rot fungus</name>
    <name type="synonym">Fusarium verticillioides</name>
    <dbReference type="NCBI Taxonomy" id="334819"/>
    <lineage>
        <taxon>Eukaryota</taxon>
        <taxon>Fungi</taxon>
        <taxon>Dikarya</taxon>
        <taxon>Ascomycota</taxon>
        <taxon>Pezizomycotina</taxon>
        <taxon>Sordariomycetes</taxon>
        <taxon>Hypocreomycetidae</taxon>
        <taxon>Hypocreales</taxon>
        <taxon>Nectriaceae</taxon>
        <taxon>Fusarium</taxon>
        <taxon>Fusarium fujikuroi species complex</taxon>
    </lineage>
</organism>
<dbReference type="AlphaFoldDB" id="W7LK40"/>
<gene>
    <name evidence="2" type="ORF">FVEG_02478</name>
</gene>
<sequence length="165" mass="18372">MLTEFISQGFLPEKLGQYTSQSASTPVLPPASHQPKAHLLIFAPPASTKLSQLFLLPNNVTNTNTRKLQRLCSLANLVARHPHRLHTLLLYLHSEALYCQRSLKTSSSPLQNPFPKVTPVPPSLCPSKISRPTTPSPKPTRTPEKPSRRRITSIYAFSSVMDVRL</sequence>